<gene>
    <name evidence="2" type="ORF">AVDCRST_MAG79-326</name>
</gene>
<sequence length="93" mass="10738">ETRNPRPTSPAVDHRRRHHDVRHRPDRLLHLGRDGRRRYRRPLAGGGLGGVLRVHRRPAPRAAVLRRPRGRRGRGGRRGGPPRPPRHRQPDAL</sequence>
<proteinExistence type="predicted"/>
<feature type="compositionally biased region" description="Basic residues" evidence="1">
    <location>
        <begin position="14"/>
        <end position="25"/>
    </location>
</feature>
<accession>A0A6J4TH36</accession>
<dbReference type="EMBL" id="CADCWC010000062">
    <property type="protein sequence ID" value="CAA9523247.1"/>
    <property type="molecule type" value="Genomic_DNA"/>
</dbReference>
<organism evidence="2">
    <name type="scientific">uncultured Thermoleophilia bacterium</name>
    <dbReference type="NCBI Taxonomy" id="1497501"/>
    <lineage>
        <taxon>Bacteria</taxon>
        <taxon>Bacillati</taxon>
        <taxon>Actinomycetota</taxon>
        <taxon>Thermoleophilia</taxon>
        <taxon>environmental samples</taxon>
    </lineage>
</organism>
<feature type="compositionally biased region" description="Basic residues" evidence="1">
    <location>
        <begin position="53"/>
        <end position="77"/>
    </location>
</feature>
<feature type="non-terminal residue" evidence="2">
    <location>
        <position position="1"/>
    </location>
</feature>
<evidence type="ECO:0000313" key="2">
    <source>
        <dbReference type="EMBL" id="CAA9523247.1"/>
    </source>
</evidence>
<evidence type="ECO:0000256" key="1">
    <source>
        <dbReference type="SAM" id="MobiDB-lite"/>
    </source>
</evidence>
<reference evidence="2" key="1">
    <citation type="submission" date="2020-02" db="EMBL/GenBank/DDBJ databases">
        <authorList>
            <person name="Meier V. D."/>
        </authorList>
    </citation>
    <scope>NUCLEOTIDE SEQUENCE</scope>
    <source>
        <strain evidence="2">AVDCRST_MAG79</strain>
    </source>
</reference>
<feature type="non-terminal residue" evidence="2">
    <location>
        <position position="93"/>
    </location>
</feature>
<feature type="region of interest" description="Disordered" evidence="1">
    <location>
        <begin position="1"/>
        <end position="93"/>
    </location>
</feature>
<dbReference type="AlphaFoldDB" id="A0A6J4TH36"/>
<name>A0A6J4TH36_9ACTN</name>
<protein>
    <submittedName>
        <fullName evidence="2">Uncharacterized protein</fullName>
    </submittedName>
</protein>